<organism evidence="2 3">
    <name type="scientific">Moraxella bovis</name>
    <dbReference type="NCBI Taxonomy" id="476"/>
    <lineage>
        <taxon>Bacteria</taxon>
        <taxon>Pseudomonadati</taxon>
        <taxon>Pseudomonadota</taxon>
        <taxon>Gammaproteobacteria</taxon>
        <taxon>Moraxellales</taxon>
        <taxon>Moraxellaceae</taxon>
        <taxon>Moraxella</taxon>
    </lineage>
</organism>
<gene>
    <name evidence="2" type="ORF">NCTC9426_02785</name>
</gene>
<feature type="signal peptide" evidence="1">
    <location>
        <begin position="1"/>
        <end position="19"/>
    </location>
</feature>
<dbReference type="RefSeq" id="WP_181879613.1">
    <property type="nucleotide sequence ID" value="NZ_UGPZ01000003.1"/>
</dbReference>
<protein>
    <submittedName>
        <fullName evidence="2">Uncharacterized protein</fullName>
    </submittedName>
</protein>
<dbReference type="EMBL" id="UGPZ01000003">
    <property type="protein sequence ID" value="STY94050.1"/>
    <property type="molecule type" value="Genomic_DNA"/>
</dbReference>
<feature type="chain" id="PRO_5016820760" evidence="1">
    <location>
        <begin position="20"/>
        <end position="50"/>
    </location>
</feature>
<evidence type="ECO:0000313" key="2">
    <source>
        <dbReference type="EMBL" id="STY94050.1"/>
    </source>
</evidence>
<evidence type="ECO:0000256" key="1">
    <source>
        <dbReference type="SAM" id="SignalP"/>
    </source>
</evidence>
<keyword evidence="1" id="KW-0732">Signal</keyword>
<accession>A0A378PZS0</accession>
<proteinExistence type="predicted"/>
<dbReference type="Proteomes" id="UP000254133">
    <property type="component" value="Unassembled WGS sequence"/>
</dbReference>
<evidence type="ECO:0000313" key="3">
    <source>
        <dbReference type="Proteomes" id="UP000254133"/>
    </source>
</evidence>
<reference evidence="2 3" key="1">
    <citation type="submission" date="2018-06" db="EMBL/GenBank/DDBJ databases">
        <authorList>
            <consortium name="Pathogen Informatics"/>
            <person name="Doyle S."/>
        </authorList>
    </citation>
    <scope>NUCLEOTIDE SEQUENCE [LARGE SCALE GENOMIC DNA]</scope>
    <source>
        <strain evidence="2 3">NCTC9426</strain>
    </source>
</reference>
<sequence length="50" mass="5553">MKKFLLFPLMAILASHTYANSSIDTVKQIVLLAESGEIFNLTKTAEHCNV</sequence>
<dbReference type="AlphaFoldDB" id="A0A378PZS0"/>
<name>A0A378PZS0_MORBO</name>